<reference evidence="2" key="1">
    <citation type="submission" date="2019-07" db="EMBL/GenBank/DDBJ databases">
        <title>FDA dAtabase for Regulatory Grade micrObial Sequences (FDA-ARGOS): Supporting development and validation of Infectious Disease Dx tests.</title>
        <authorList>
            <person name="Bachman M."/>
            <person name="Young C."/>
            <person name="Tallon L."/>
            <person name="Sadzewicz L."/>
            <person name="Vavikolanu K."/>
            <person name="Mehta A."/>
            <person name="Aluvathingal J."/>
            <person name="Nadendla S."/>
            <person name="Nandy P."/>
            <person name="Geyer C."/>
            <person name="Yan Y."/>
            <person name="Sichtig H."/>
        </authorList>
    </citation>
    <scope>NUCLEOTIDE SEQUENCE</scope>
    <source>
        <strain evidence="2">FDAARGOS_618</strain>
        <plasmid evidence="2">unnamed5</plasmid>
    </source>
</reference>
<keyword evidence="2" id="KW-0238">DNA-binding</keyword>
<geneLocation type="plasmid" evidence="2">
    <name>unnamed5</name>
</geneLocation>
<organism evidence="2 3">
    <name type="scientific">Agrobacterium pusense</name>
    <dbReference type="NCBI Taxonomy" id="648995"/>
    <lineage>
        <taxon>Bacteria</taxon>
        <taxon>Pseudomonadati</taxon>
        <taxon>Pseudomonadota</taxon>
        <taxon>Alphaproteobacteria</taxon>
        <taxon>Hyphomicrobiales</taxon>
        <taxon>Rhizobiaceae</taxon>
        <taxon>Rhizobium/Agrobacterium group</taxon>
        <taxon>Agrobacterium</taxon>
    </lineage>
</organism>
<dbReference type="GO" id="GO:0003677">
    <property type="term" value="F:DNA binding"/>
    <property type="evidence" value="ECO:0007669"/>
    <property type="project" value="UniProtKB-KW"/>
</dbReference>
<feature type="region of interest" description="Disordered" evidence="1">
    <location>
        <begin position="65"/>
        <end position="84"/>
    </location>
</feature>
<proteinExistence type="predicted"/>
<dbReference type="EMBL" id="JABRWM010000005">
    <property type="protein sequence ID" value="NRF18256.1"/>
    <property type="molecule type" value="Genomic_DNA"/>
</dbReference>
<evidence type="ECO:0000313" key="2">
    <source>
        <dbReference type="EMBL" id="NRF18256.1"/>
    </source>
</evidence>
<keyword evidence="2" id="KW-0614">Plasmid</keyword>
<evidence type="ECO:0000313" key="3">
    <source>
        <dbReference type="Proteomes" id="UP001155820"/>
    </source>
</evidence>
<gene>
    <name evidence="2" type="ORF">FOB26_03850</name>
</gene>
<accession>A0AA44EGF4</accession>
<comment type="caution">
    <text evidence="2">The sequence shown here is derived from an EMBL/GenBank/DDBJ whole genome shotgun (WGS) entry which is preliminary data.</text>
</comment>
<name>A0AA44EGF4_9HYPH</name>
<dbReference type="RefSeq" id="WP_107341240.1">
    <property type="nucleotide sequence ID" value="NZ_JABRWL010000003.1"/>
</dbReference>
<sequence length="84" mass="9503">MPHVTRVFQSGISQPVRLPKELCSTLIVWTYASGRCTDLASHVERAEAWNSLKAVMARGVSDDFMKDVRDQPDPQDRLENTVFP</sequence>
<evidence type="ECO:0000256" key="1">
    <source>
        <dbReference type="SAM" id="MobiDB-lite"/>
    </source>
</evidence>
<protein>
    <submittedName>
        <fullName evidence="2">AbrB/MazE/SpoVT family DNA-binding domain-containing protein</fullName>
    </submittedName>
</protein>
<dbReference type="Proteomes" id="UP001155820">
    <property type="component" value="Unassembled WGS sequence"/>
</dbReference>
<dbReference type="AlphaFoldDB" id="A0AA44EGF4"/>
<keyword evidence="3" id="KW-1185">Reference proteome</keyword>